<organism evidence="1 2">
    <name type="scientific">Desulfonema magnum</name>
    <dbReference type="NCBI Taxonomy" id="45655"/>
    <lineage>
        <taxon>Bacteria</taxon>
        <taxon>Pseudomonadati</taxon>
        <taxon>Thermodesulfobacteriota</taxon>
        <taxon>Desulfobacteria</taxon>
        <taxon>Desulfobacterales</taxon>
        <taxon>Desulfococcaceae</taxon>
        <taxon>Desulfonema</taxon>
    </lineage>
</organism>
<evidence type="ECO:0000313" key="1">
    <source>
        <dbReference type="EMBL" id="QTA91256.1"/>
    </source>
</evidence>
<dbReference type="KEGG" id="dmm:dnm_073200"/>
<evidence type="ECO:0000313" key="2">
    <source>
        <dbReference type="Proteomes" id="UP000663722"/>
    </source>
</evidence>
<dbReference type="Pfam" id="PF15781">
    <property type="entry name" value="ParE-like_toxin"/>
    <property type="match status" value="1"/>
</dbReference>
<keyword evidence="2" id="KW-1185">Reference proteome</keyword>
<dbReference type="RefSeq" id="WP_207679113.1">
    <property type="nucleotide sequence ID" value="NZ_CP061800.1"/>
</dbReference>
<dbReference type="InterPro" id="IPR035093">
    <property type="entry name" value="RelE/ParE_toxin_dom_sf"/>
</dbReference>
<dbReference type="InterPro" id="IPR031552">
    <property type="entry name" value="ParE-like_toxin"/>
</dbReference>
<name>A0A975GRN7_9BACT</name>
<dbReference type="EMBL" id="CP061800">
    <property type="protein sequence ID" value="QTA91256.1"/>
    <property type="molecule type" value="Genomic_DNA"/>
</dbReference>
<gene>
    <name evidence="1" type="ORF">dnm_073200</name>
</gene>
<accession>A0A975GRN7</accession>
<dbReference type="SUPFAM" id="SSF143011">
    <property type="entry name" value="RelE-like"/>
    <property type="match status" value="1"/>
</dbReference>
<sequence>MMYRDEYHPQIKKDLKKLSPNLREAIITEHIPAILSNPEKGELLAGDLGGIFSYHLKFVRQ</sequence>
<reference evidence="1" key="1">
    <citation type="journal article" date="2021" name="Microb. Physiol.">
        <title>Proteogenomic Insights into the Physiology of Marine, Sulfate-Reducing, Filamentous Desulfonema limicola and Desulfonema magnum.</title>
        <authorList>
            <person name="Schnaars V."/>
            <person name="Wohlbrand L."/>
            <person name="Scheve S."/>
            <person name="Hinrichs C."/>
            <person name="Reinhardt R."/>
            <person name="Rabus R."/>
        </authorList>
    </citation>
    <scope>NUCLEOTIDE SEQUENCE</scope>
    <source>
        <strain evidence="1">4be13</strain>
    </source>
</reference>
<proteinExistence type="predicted"/>
<dbReference type="Proteomes" id="UP000663722">
    <property type="component" value="Chromosome"/>
</dbReference>
<dbReference type="Gene3D" id="3.30.2310.20">
    <property type="entry name" value="RelE-like"/>
    <property type="match status" value="1"/>
</dbReference>
<protein>
    <submittedName>
        <fullName evidence="1">Toxin-antitoxin system, toxin component domain-containing, ParE-like</fullName>
    </submittedName>
</protein>
<dbReference type="AlphaFoldDB" id="A0A975GRN7"/>